<gene>
    <name evidence="2" type="ORF">ACFPCV_01315</name>
</gene>
<protein>
    <submittedName>
        <fullName evidence="2">Lantibiotic dehydratase</fullName>
    </submittedName>
</protein>
<feature type="domain" description="Lantibiotic dehydratase N-terminal" evidence="1">
    <location>
        <begin position="75"/>
        <end position="525"/>
    </location>
</feature>
<dbReference type="Pfam" id="PF04738">
    <property type="entry name" value="Lant_dehydr_N"/>
    <property type="match status" value="2"/>
</dbReference>
<evidence type="ECO:0000313" key="3">
    <source>
        <dbReference type="Proteomes" id="UP001595859"/>
    </source>
</evidence>
<feature type="domain" description="Lantibiotic dehydratase N-terminal" evidence="1">
    <location>
        <begin position="632"/>
        <end position="710"/>
    </location>
</feature>
<accession>A0ABV9RU57</accession>
<organism evidence="2 3">
    <name type="scientific">Actinophytocola glycyrrhizae</name>
    <dbReference type="NCBI Taxonomy" id="2044873"/>
    <lineage>
        <taxon>Bacteria</taxon>
        <taxon>Bacillati</taxon>
        <taxon>Actinomycetota</taxon>
        <taxon>Actinomycetes</taxon>
        <taxon>Pseudonocardiales</taxon>
        <taxon>Pseudonocardiaceae</taxon>
    </lineage>
</organism>
<evidence type="ECO:0000259" key="1">
    <source>
        <dbReference type="Pfam" id="PF04738"/>
    </source>
</evidence>
<sequence length="774" mass="82775">MTGEHRIPLGGTGWSVWRDALLRSAGFPADGLTALSAPAAAASADALLRGEDNTFDTDFAAALADGAARVLAVAADPLMREAVTWQNTTALYALDGLVAAGADAPRNVRRRDRERAVVKYWQRYCGKNETVGFFGPSCWVTVDDELAVAADVAAGPGLTRRRWVVLEAWVVQAYADAISTDLAVRRWWPPLLAPHLMLDGRQLHRPGRPPLTLTPAEAALLAACDGKQPAVAVVADPAAGLRREDDGYTILTNLVERELVTWDAGLPNTSAAEAVLRRRIAAIGDDERRAAAGAGFDRLTAARDAVAAAAGDPTALRTALSTLDSVFTELTGAPPRRRGGQTYAGRTLCYEDTARDLDVTVGRPLLDAIAGPLDLLLRAARWLSGELAAAYTAALRDLYTELRADAGDCPVLLSDLWFLAQGLFWGTTGERPVDVVAGEFARRWAGLFDLAAADGPVETTTEALAAKVAAVFPARVPAWSSARLHSPDLQVCAAGPEALARGEFLVVLGEMHTAWASFDCDVFTPAHPDVERLRAALAEDLGPRRVRPLFPADWPRRTSRVAESLAGPSDVRLAFAQAPGAVGEHVLATTALEVSDVDGELVAADRTGARWPLVEVFSQLIAIHAVDAFKLSSPTPHTPRITVDRMVVSRETWRTTAGATGLAAAKGERDRYLAVRRWRQELGLPDAVFVKLGTETKPYYADLTSPHYTGLLCTMVRSAIADGGPDVPVVVSELLPGPDLAWVPDAAGNRYVSELRLHVVDSSTVDTRVSDDHS</sequence>
<dbReference type="Proteomes" id="UP001595859">
    <property type="component" value="Unassembled WGS sequence"/>
</dbReference>
<dbReference type="RefSeq" id="WP_378053544.1">
    <property type="nucleotide sequence ID" value="NZ_JBHSIS010000002.1"/>
</dbReference>
<reference evidence="3" key="1">
    <citation type="journal article" date="2019" name="Int. J. Syst. Evol. Microbiol.">
        <title>The Global Catalogue of Microorganisms (GCM) 10K type strain sequencing project: providing services to taxonomists for standard genome sequencing and annotation.</title>
        <authorList>
            <consortium name="The Broad Institute Genomics Platform"/>
            <consortium name="The Broad Institute Genome Sequencing Center for Infectious Disease"/>
            <person name="Wu L."/>
            <person name="Ma J."/>
        </authorList>
    </citation>
    <scope>NUCLEOTIDE SEQUENCE [LARGE SCALE GENOMIC DNA]</scope>
    <source>
        <strain evidence="3">ZS-22-S1</strain>
    </source>
</reference>
<proteinExistence type="predicted"/>
<comment type="caution">
    <text evidence="2">The sequence shown here is derived from an EMBL/GenBank/DDBJ whole genome shotgun (WGS) entry which is preliminary data.</text>
</comment>
<keyword evidence="3" id="KW-1185">Reference proteome</keyword>
<name>A0ABV9RU57_9PSEU</name>
<dbReference type="EMBL" id="JBHSIS010000002">
    <property type="protein sequence ID" value="MFC4852123.1"/>
    <property type="molecule type" value="Genomic_DNA"/>
</dbReference>
<dbReference type="InterPro" id="IPR006827">
    <property type="entry name" value="Lant_deHydtase_N"/>
</dbReference>
<evidence type="ECO:0000313" key="2">
    <source>
        <dbReference type="EMBL" id="MFC4852123.1"/>
    </source>
</evidence>